<evidence type="ECO:0000313" key="2">
    <source>
        <dbReference type="EMBL" id="MYL65622.1"/>
    </source>
</evidence>
<proteinExistence type="predicted"/>
<dbReference type="RefSeq" id="WP_160921134.1">
    <property type="nucleotide sequence ID" value="NZ_WMEY01000008.1"/>
</dbReference>
<organism evidence="2 3">
    <name type="scientific">Guptibacillus hwajinpoensis</name>
    <dbReference type="NCBI Taxonomy" id="208199"/>
    <lineage>
        <taxon>Bacteria</taxon>
        <taxon>Bacillati</taxon>
        <taxon>Bacillota</taxon>
        <taxon>Bacilli</taxon>
        <taxon>Bacillales</taxon>
        <taxon>Guptibacillaceae</taxon>
        <taxon>Guptibacillus</taxon>
    </lineage>
</organism>
<protein>
    <recommendedName>
        <fullName evidence="1">DinB-like domain-containing protein</fullName>
    </recommendedName>
</protein>
<feature type="domain" description="DinB-like" evidence="1">
    <location>
        <begin position="26"/>
        <end position="148"/>
    </location>
</feature>
<dbReference type="SUPFAM" id="SSF109854">
    <property type="entry name" value="DinB/YfiT-like putative metalloenzymes"/>
    <property type="match status" value="1"/>
</dbReference>
<evidence type="ECO:0000259" key="1">
    <source>
        <dbReference type="Pfam" id="PF12867"/>
    </source>
</evidence>
<name>A0A845F3J2_9BACL</name>
<gene>
    <name evidence="2" type="ORF">GLW07_19870</name>
</gene>
<dbReference type="InterPro" id="IPR024775">
    <property type="entry name" value="DinB-like"/>
</dbReference>
<evidence type="ECO:0000313" key="3">
    <source>
        <dbReference type="Proteomes" id="UP000447833"/>
    </source>
</evidence>
<comment type="caution">
    <text evidence="2">The sequence shown here is derived from an EMBL/GenBank/DDBJ whole genome shotgun (WGS) entry which is preliminary data.</text>
</comment>
<reference evidence="2 3" key="1">
    <citation type="submission" date="2019-11" db="EMBL/GenBank/DDBJ databases">
        <title>Genome sequences of 17 halophilic strains isolated from different environments.</title>
        <authorList>
            <person name="Furrow R.E."/>
        </authorList>
    </citation>
    <scope>NUCLEOTIDE SEQUENCE [LARGE SCALE GENOMIC DNA]</scope>
    <source>
        <strain evidence="2 3">22506_14_FS</strain>
    </source>
</reference>
<dbReference type="Proteomes" id="UP000447833">
    <property type="component" value="Unassembled WGS sequence"/>
</dbReference>
<dbReference type="InterPro" id="IPR034660">
    <property type="entry name" value="DinB/YfiT-like"/>
</dbReference>
<dbReference type="Gene3D" id="1.20.120.450">
    <property type="entry name" value="dinb family like domain"/>
    <property type="match status" value="1"/>
</dbReference>
<dbReference type="AlphaFoldDB" id="A0A845F3J2"/>
<accession>A0A845F3J2</accession>
<dbReference type="Pfam" id="PF12867">
    <property type="entry name" value="DinB_2"/>
    <property type="match status" value="1"/>
</dbReference>
<dbReference type="EMBL" id="WMEY01000008">
    <property type="protein sequence ID" value="MYL65622.1"/>
    <property type="molecule type" value="Genomic_DNA"/>
</dbReference>
<sequence>MTDERSVLNDYASLINWLESTAMEMSETIFFQPIKQGKWSPAEILSHIMMWDNYLLKERIPFIEMEANLPKLDNVEEVNQRAAEYALSGLNKENLVAETIQARRQVVARLQQFEPIQWSNTFYIEKYPICLTGYIKGLIEHDDHHKLQVEVFMNEQGFSLSHFTL</sequence>